<dbReference type="KEGG" id="nsu:123324863"/>
<name>A0A8M1MJW2_NEOSC</name>
<feature type="region of interest" description="Disordered" evidence="1">
    <location>
        <begin position="116"/>
        <end position="144"/>
    </location>
</feature>
<dbReference type="Proteomes" id="UP000248481">
    <property type="component" value="Chromosome 5"/>
</dbReference>
<dbReference type="RefSeq" id="XP_044771169.1">
    <property type="nucleotide sequence ID" value="XM_044915234.1"/>
</dbReference>
<dbReference type="GeneID" id="123324863"/>
<keyword evidence="2" id="KW-1185">Reference proteome</keyword>
<organism evidence="2 3">
    <name type="scientific">Neomonachus schauinslandi</name>
    <name type="common">Hawaiian monk seal</name>
    <name type="synonym">Monachus schauinslandi</name>
    <dbReference type="NCBI Taxonomy" id="29088"/>
    <lineage>
        <taxon>Eukaryota</taxon>
        <taxon>Metazoa</taxon>
        <taxon>Chordata</taxon>
        <taxon>Craniata</taxon>
        <taxon>Vertebrata</taxon>
        <taxon>Euteleostomi</taxon>
        <taxon>Mammalia</taxon>
        <taxon>Eutheria</taxon>
        <taxon>Laurasiatheria</taxon>
        <taxon>Carnivora</taxon>
        <taxon>Caniformia</taxon>
        <taxon>Pinnipedia</taxon>
        <taxon>Phocidae</taxon>
        <taxon>Monachinae</taxon>
        <taxon>Monachini</taxon>
        <taxon>Neomonachus</taxon>
    </lineage>
</organism>
<protein>
    <submittedName>
        <fullName evidence="3">Ankyrin repeat domain-containing protein 26-like</fullName>
    </submittedName>
</protein>
<reference evidence="3" key="1">
    <citation type="submission" date="2025-08" db="UniProtKB">
        <authorList>
            <consortium name="RefSeq"/>
        </authorList>
    </citation>
    <scope>IDENTIFICATION</scope>
    <source>
        <tissue evidence="3">Blood</tissue>
    </source>
</reference>
<sequence length="144" mass="15349">MNASEQFKNGTKCGLITLGGRTLSEHDNSDYEDENIVGLLYKLPFKANDFSCPAFSKPSVKSLAGHGVIKEGEVQPATGKKDNGINITESAPQEQTVNDHLTSADRAYKSNSSVTMSALGLGEEEDGESPGDSEVLFSSSSFKI</sequence>
<accession>A0A8M1MJW2</accession>
<feature type="compositionally biased region" description="Acidic residues" evidence="1">
    <location>
        <begin position="122"/>
        <end position="131"/>
    </location>
</feature>
<feature type="compositionally biased region" description="Basic and acidic residues" evidence="1">
    <location>
        <begin position="73"/>
        <end position="83"/>
    </location>
</feature>
<feature type="region of interest" description="Disordered" evidence="1">
    <location>
        <begin position="73"/>
        <end position="92"/>
    </location>
</feature>
<evidence type="ECO:0000313" key="3">
    <source>
        <dbReference type="RefSeq" id="XP_044771169.1"/>
    </source>
</evidence>
<gene>
    <name evidence="3" type="primary">LOC123324863</name>
</gene>
<evidence type="ECO:0000256" key="1">
    <source>
        <dbReference type="SAM" id="MobiDB-lite"/>
    </source>
</evidence>
<dbReference type="AlphaFoldDB" id="A0A8M1MJW2"/>
<evidence type="ECO:0000313" key="2">
    <source>
        <dbReference type="Proteomes" id="UP000248481"/>
    </source>
</evidence>
<proteinExistence type="predicted"/>